<evidence type="ECO:0000259" key="7">
    <source>
        <dbReference type="PROSITE" id="PS50809"/>
    </source>
</evidence>
<dbReference type="PANTHER" id="PTHR12322:SF116">
    <property type="entry name" value="DOUBLESEX-MAB RELATED 99B"/>
    <property type="match status" value="1"/>
</dbReference>
<dbReference type="PROSITE" id="PS50809">
    <property type="entry name" value="DM_2"/>
    <property type="match status" value="1"/>
</dbReference>
<dbReference type="GO" id="GO:0043565">
    <property type="term" value="F:sequence-specific DNA binding"/>
    <property type="evidence" value="ECO:0007669"/>
    <property type="project" value="InterPro"/>
</dbReference>
<evidence type="ECO:0000256" key="1">
    <source>
        <dbReference type="ARBA" id="ARBA00022723"/>
    </source>
</evidence>
<evidence type="ECO:0000256" key="6">
    <source>
        <dbReference type="SAM" id="MobiDB-lite"/>
    </source>
</evidence>
<protein>
    <recommendedName>
        <fullName evidence="7">DM domain-containing protein</fullName>
    </recommendedName>
</protein>
<dbReference type="InterPro" id="IPR036407">
    <property type="entry name" value="DM_DNA-bd_sf"/>
</dbReference>
<dbReference type="PROSITE" id="PS40000">
    <property type="entry name" value="DM_1"/>
    <property type="match status" value="1"/>
</dbReference>
<dbReference type="PANTHER" id="PTHR12322">
    <property type="entry name" value="DOUBLESEX AND MAB-3 RELATED TRANSCRIPTION FACTOR DMRT"/>
    <property type="match status" value="1"/>
</dbReference>
<reference evidence="9" key="1">
    <citation type="journal article" date="2008" name="Nat. Genet.">
        <title>The Pristionchus pacificus genome provides a unique perspective on nematode lifestyle and parasitism.</title>
        <authorList>
            <person name="Dieterich C."/>
            <person name="Clifton S.W."/>
            <person name="Schuster L.N."/>
            <person name="Chinwalla A."/>
            <person name="Delehaunty K."/>
            <person name="Dinkelacker I."/>
            <person name="Fulton L."/>
            <person name="Fulton R."/>
            <person name="Godfrey J."/>
            <person name="Minx P."/>
            <person name="Mitreva M."/>
            <person name="Roeseler W."/>
            <person name="Tian H."/>
            <person name="Witte H."/>
            <person name="Yang S.P."/>
            <person name="Wilson R.K."/>
            <person name="Sommer R.J."/>
        </authorList>
    </citation>
    <scope>NUCLEOTIDE SEQUENCE [LARGE SCALE GENOMIC DNA]</scope>
    <source>
        <strain evidence="9">PS312</strain>
    </source>
</reference>
<keyword evidence="1 5" id="KW-0479">Metal-binding</keyword>
<keyword evidence="4 5" id="KW-0539">Nucleus</keyword>
<dbReference type="Gene3D" id="4.10.1040.10">
    <property type="entry name" value="DM DNA-binding domain"/>
    <property type="match status" value="1"/>
</dbReference>
<dbReference type="Proteomes" id="UP000005239">
    <property type="component" value="Unassembled WGS sequence"/>
</dbReference>
<dbReference type="GO" id="GO:0006355">
    <property type="term" value="P:regulation of DNA-templated transcription"/>
    <property type="evidence" value="ECO:0007669"/>
    <property type="project" value="InterPro"/>
</dbReference>
<dbReference type="SMART" id="SM00301">
    <property type="entry name" value="DM"/>
    <property type="match status" value="1"/>
</dbReference>
<dbReference type="GO" id="GO:0046872">
    <property type="term" value="F:metal ion binding"/>
    <property type="evidence" value="ECO:0007669"/>
    <property type="project" value="UniProtKB-KW"/>
</dbReference>
<feature type="compositionally biased region" description="Basic and acidic residues" evidence="6">
    <location>
        <begin position="127"/>
        <end position="140"/>
    </location>
</feature>
<keyword evidence="2 5" id="KW-0862">Zinc</keyword>
<dbReference type="AlphaFoldDB" id="A0A8R1YNJ2"/>
<dbReference type="GO" id="GO:0005634">
    <property type="term" value="C:nucleus"/>
    <property type="evidence" value="ECO:0007669"/>
    <property type="project" value="UniProtKB-SubCell"/>
</dbReference>
<comment type="subcellular location">
    <subcellularLocation>
        <location evidence="5">Nucleus</location>
    </subcellularLocation>
</comment>
<feature type="compositionally biased region" description="Low complexity" evidence="6">
    <location>
        <begin position="144"/>
        <end position="164"/>
    </location>
</feature>
<proteinExistence type="predicted"/>
<dbReference type="Pfam" id="PF00751">
    <property type="entry name" value="DM"/>
    <property type="match status" value="1"/>
</dbReference>
<dbReference type="EnsemblMetazoa" id="PPA22805.1">
    <property type="protein sequence ID" value="PPA22805.1"/>
    <property type="gene ID" value="WBGene00112359"/>
</dbReference>
<dbReference type="InterPro" id="IPR001275">
    <property type="entry name" value="DM_DNA-bd"/>
</dbReference>
<feature type="domain" description="DM" evidence="7">
    <location>
        <begin position="34"/>
        <end position="81"/>
    </location>
</feature>
<feature type="region of interest" description="Disordered" evidence="6">
    <location>
        <begin position="111"/>
        <end position="164"/>
    </location>
</feature>
<dbReference type="SUPFAM" id="SSF82927">
    <property type="entry name" value="Cysteine-rich DNA binding domain, (DM domain)"/>
    <property type="match status" value="1"/>
</dbReference>
<feature type="compositionally biased region" description="Low complexity" evidence="6">
    <location>
        <begin position="111"/>
        <end position="126"/>
    </location>
</feature>
<feature type="DNA-binding region" description="DM" evidence="5">
    <location>
        <begin position="34"/>
        <end position="81"/>
    </location>
</feature>
<evidence type="ECO:0000313" key="8">
    <source>
        <dbReference type="EnsemblMetazoa" id="PPA22805.1"/>
    </source>
</evidence>
<evidence type="ECO:0000256" key="5">
    <source>
        <dbReference type="PROSITE-ProRule" id="PRU00070"/>
    </source>
</evidence>
<name>A0A8R1YNJ2_PRIPA</name>
<evidence type="ECO:0000256" key="2">
    <source>
        <dbReference type="ARBA" id="ARBA00022833"/>
    </source>
</evidence>
<evidence type="ECO:0000313" key="9">
    <source>
        <dbReference type="Proteomes" id="UP000005239"/>
    </source>
</evidence>
<sequence>MSSNSSLGTLGISEDQIREIMKLKNDRMQRTPKCARCRNHGLTSALKGHKRFCKWKDCVCEKCTLIAERQRVMAAQVALRRQQSQEERDARDIEMALGIDNAHEILNLLNNSNSQSEQGESKSSQSESRRESPDDNDSVKTEISSPKSSQEESPQLPSLPSLPSFPFPYMMYHPSLPIRPPFLFPTSFSPLHSFPLDFCQPSRASQE</sequence>
<keyword evidence="3 5" id="KW-0238">DNA-binding</keyword>
<dbReference type="InterPro" id="IPR026607">
    <property type="entry name" value="DMRT"/>
</dbReference>
<reference evidence="8" key="2">
    <citation type="submission" date="2022-06" db="UniProtKB">
        <authorList>
            <consortium name="EnsemblMetazoa"/>
        </authorList>
    </citation>
    <scope>IDENTIFICATION</scope>
    <source>
        <strain evidence="8">PS312</strain>
    </source>
</reference>
<dbReference type="FunFam" id="4.10.1040.10:FF:000001">
    <property type="entry name" value="doublesex- and mab-3-related transcription factor 1"/>
    <property type="match status" value="1"/>
</dbReference>
<gene>
    <name evidence="8" type="primary">WBGene00112359</name>
</gene>
<accession>A0A8R1YNJ2</accession>
<organism evidence="8 9">
    <name type="scientific">Pristionchus pacificus</name>
    <name type="common">Parasitic nematode worm</name>
    <dbReference type="NCBI Taxonomy" id="54126"/>
    <lineage>
        <taxon>Eukaryota</taxon>
        <taxon>Metazoa</taxon>
        <taxon>Ecdysozoa</taxon>
        <taxon>Nematoda</taxon>
        <taxon>Chromadorea</taxon>
        <taxon>Rhabditida</taxon>
        <taxon>Rhabditina</taxon>
        <taxon>Diplogasteromorpha</taxon>
        <taxon>Diplogasteroidea</taxon>
        <taxon>Neodiplogasteridae</taxon>
        <taxon>Pristionchus</taxon>
    </lineage>
</organism>
<evidence type="ECO:0000256" key="4">
    <source>
        <dbReference type="ARBA" id="ARBA00023242"/>
    </source>
</evidence>
<keyword evidence="9" id="KW-1185">Reference proteome</keyword>
<evidence type="ECO:0000256" key="3">
    <source>
        <dbReference type="ARBA" id="ARBA00023125"/>
    </source>
</evidence>